<evidence type="ECO:0000259" key="10">
    <source>
        <dbReference type="Pfam" id="PF05572"/>
    </source>
</evidence>
<dbReference type="Pfam" id="PF05572">
    <property type="entry name" value="Peptidase_M43"/>
    <property type="match status" value="1"/>
</dbReference>
<organism evidence="13 14">
    <name type="scientific">Winogradskyella pulchriflava</name>
    <dbReference type="NCBI Taxonomy" id="1110688"/>
    <lineage>
        <taxon>Bacteria</taxon>
        <taxon>Pseudomonadati</taxon>
        <taxon>Bacteroidota</taxon>
        <taxon>Flavobacteriia</taxon>
        <taxon>Flavobacteriales</taxon>
        <taxon>Flavobacteriaceae</taxon>
        <taxon>Winogradskyella</taxon>
    </lineage>
</organism>
<evidence type="ECO:0000259" key="12">
    <source>
        <dbReference type="Pfam" id="PF20009"/>
    </source>
</evidence>
<evidence type="ECO:0000256" key="4">
    <source>
        <dbReference type="ARBA" id="ARBA00022729"/>
    </source>
</evidence>
<evidence type="ECO:0000256" key="7">
    <source>
        <dbReference type="ARBA" id="ARBA00023049"/>
    </source>
</evidence>
<dbReference type="Pfam" id="PF20009">
    <property type="entry name" value="GEVED"/>
    <property type="match status" value="1"/>
</dbReference>
<keyword evidence="3" id="KW-0479">Metal-binding</keyword>
<keyword evidence="6" id="KW-0862">Zinc</keyword>
<keyword evidence="2" id="KW-0645">Protease</keyword>
<keyword evidence="14" id="KW-1185">Reference proteome</keyword>
<feature type="domain" description="Secretion system C-terminal sorting" evidence="11">
    <location>
        <begin position="985"/>
        <end position="1041"/>
    </location>
</feature>
<comment type="caution">
    <text evidence="13">The sequence shown here is derived from an EMBL/GenBank/DDBJ whole genome shotgun (WGS) entry which is preliminary data.</text>
</comment>
<feature type="chain" id="PRO_5047538459" evidence="9">
    <location>
        <begin position="23"/>
        <end position="1042"/>
    </location>
</feature>
<dbReference type="EMBL" id="JBHLTQ010000007">
    <property type="protein sequence ID" value="MFC0605656.1"/>
    <property type="molecule type" value="Genomic_DNA"/>
</dbReference>
<evidence type="ECO:0000313" key="13">
    <source>
        <dbReference type="EMBL" id="MFC0605656.1"/>
    </source>
</evidence>
<accession>A0ABV6QEG1</accession>
<proteinExistence type="inferred from homology"/>
<gene>
    <name evidence="13" type="ORF">ACFFGA_13890</name>
</gene>
<evidence type="ECO:0000259" key="11">
    <source>
        <dbReference type="Pfam" id="PF18962"/>
    </source>
</evidence>
<dbReference type="NCBIfam" id="TIGR04183">
    <property type="entry name" value="Por_Secre_tail"/>
    <property type="match status" value="1"/>
</dbReference>
<dbReference type="Pfam" id="PF18962">
    <property type="entry name" value="Por_Secre_tail"/>
    <property type="match status" value="1"/>
</dbReference>
<feature type="signal peptide" evidence="9">
    <location>
        <begin position="1"/>
        <end position="22"/>
    </location>
</feature>
<dbReference type="InterPro" id="IPR024079">
    <property type="entry name" value="MetalloPept_cat_dom_sf"/>
</dbReference>
<evidence type="ECO:0000256" key="2">
    <source>
        <dbReference type="ARBA" id="ARBA00022670"/>
    </source>
</evidence>
<evidence type="ECO:0000256" key="1">
    <source>
        <dbReference type="ARBA" id="ARBA00008721"/>
    </source>
</evidence>
<dbReference type="InterPro" id="IPR045474">
    <property type="entry name" value="GEVED"/>
</dbReference>
<keyword evidence="5" id="KW-0378">Hydrolase</keyword>
<evidence type="ECO:0000256" key="8">
    <source>
        <dbReference type="ARBA" id="ARBA00023157"/>
    </source>
</evidence>
<dbReference type="RefSeq" id="WP_386064931.1">
    <property type="nucleotide sequence ID" value="NZ_JBHLTQ010000007.1"/>
</dbReference>
<evidence type="ECO:0000256" key="9">
    <source>
        <dbReference type="SAM" id="SignalP"/>
    </source>
</evidence>
<evidence type="ECO:0000256" key="3">
    <source>
        <dbReference type="ARBA" id="ARBA00022723"/>
    </source>
</evidence>
<comment type="similarity">
    <text evidence="1">Belongs to the peptidase M43B family.</text>
</comment>
<feature type="domain" description="GEVED" evidence="12">
    <location>
        <begin position="426"/>
        <end position="510"/>
    </location>
</feature>
<keyword evidence="4 9" id="KW-0732">Signal</keyword>
<keyword evidence="7" id="KW-0482">Metalloprotease</keyword>
<dbReference type="InterPro" id="IPR008754">
    <property type="entry name" value="Peptidase_M43"/>
</dbReference>
<feature type="domain" description="Peptidase M43 pregnancy-associated plasma-A" evidence="10">
    <location>
        <begin position="168"/>
        <end position="333"/>
    </location>
</feature>
<sequence length="1042" mass="112384">MKSTLPFITCIFILSLFTTLHAQQCGFDIQREKLLQDPSYAELERASEERIKNLMLNGETANRNSSILTIPVVVHVLHLGESVGSGTNISDAQIQSSIDNLNDFYRGNTANSPIDFEIQFELAQRDHNCNVTNGINRIDASGIPNYASSGVSFNGGAGADEDTLKDLSRWPETDYFNIWIVSEINNNNGGSGYQGYANFFNGYVYEGSVMMYTVFGYDPTNANPSWPLHSARDNSTVVHEAGHFFHLYHTFQGDDTNGDGVSDTCPADTIVGTDSDGCADTVPHLRETSTCPAINSCTSLPWVDNNTINNIMSYYYCTDRLTNDQKTRVRAAMEGSSIVRSKGAIAPDGAFSAPVSVCSLNNATDLSGNYAGIVSVEMNGLNFKSLPAAADGGNLDRSINCSGYFEIDALTSNTLNIQVGPNFNQLGVWIDWNDDGDFDDEAEQQYPVTQGIAANSIVSVNLTYPTTIPFNDFVRLRIINDLDSGYANTVAIDSACFQNLYYGQSEDYTIYVEAGAVTYTYNNGWLPSNPVGVSTSNDTIIIEAGSTNIFADTECNTLTVDPGAALTIDSGVTVTTATVNLNSTSQMFSSLISNGTITGTVNYNRYTSQVGATGTNDLVSAPLSGQLFAAFASLNPNLAESGTVRAFAPYNTSVGMYQNYDIITNASTALDSGIGYRAGTTDGSTLTHTGTVLTSDVLDVAISSASAGYAWNLIGNPYPSYLDFNTFFQQNKSEFETGAAFQAIYGYDGSASNGWTVWNQATIDEGSITELIAPGQAFFVKAKLGGGLVDFTTAMRASGDSDDFIAGRQTITNAVLCKLNLDSETNSASTQIYFIDGTTRGLDDGYDAGAYFSDAGEFSIFSNLVEDNTGLDMAIQTVPYNDLSDIVIPIGVNTGAGNQLRFSIDDISSLPSNVNVYLEDNLSNTFTLLNINDYIITPSVNLNGTGRFYVHFTSQTLSSPQNSLNELVIYSSSNPKEIVIKGRLNADADSNLYDIRGRIVLRKPLDALVTKNFISVTDLTPGVYILSVSNDNQTITRKLIIN</sequence>
<protein>
    <submittedName>
        <fullName evidence="13">GEVED domain-containing protein</fullName>
    </submittedName>
</protein>
<dbReference type="Gene3D" id="3.40.390.10">
    <property type="entry name" value="Collagenase (Catalytic Domain)"/>
    <property type="match status" value="1"/>
</dbReference>
<dbReference type="PANTHER" id="PTHR47466">
    <property type="match status" value="1"/>
</dbReference>
<dbReference type="InterPro" id="IPR026444">
    <property type="entry name" value="Secre_tail"/>
</dbReference>
<dbReference type="Proteomes" id="UP001589832">
    <property type="component" value="Unassembled WGS sequence"/>
</dbReference>
<evidence type="ECO:0000313" key="14">
    <source>
        <dbReference type="Proteomes" id="UP001589832"/>
    </source>
</evidence>
<dbReference type="PANTHER" id="PTHR47466:SF1">
    <property type="entry name" value="METALLOPROTEASE MEP1 (AFU_ORTHOLOGUE AFUA_1G07730)-RELATED"/>
    <property type="match status" value="1"/>
</dbReference>
<reference evidence="13 14" key="1">
    <citation type="submission" date="2024-09" db="EMBL/GenBank/DDBJ databases">
        <authorList>
            <person name="Sun Q."/>
            <person name="Mori K."/>
        </authorList>
    </citation>
    <scope>NUCLEOTIDE SEQUENCE [LARGE SCALE GENOMIC DNA]</scope>
    <source>
        <strain evidence="13 14">NCAIM B.02481</strain>
    </source>
</reference>
<name>A0ABV6QEG1_9FLAO</name>
<keyword evidence="8" id="KW-1015">Disulfide bond</keyword>
<evidence type="ECO:0000256" key="5">
    <source>
        <dbReference type="ARBA" id="ARBA00022801"/>
    </source>
</evidence>
<dbReference type="SUPFAM" id="SSF55486">
    <property type="entry name" value="Metalloproteases ('zincins'), catalytic domain"/>
    <property type="match status" value="1"/>
</dbReference>
<evidence type="ECO:0000256" key="6">
    <source>
        <dbReference type="ARBA" id="ARBA00022833"/>
    </source>
</evidence>